<keyword evidence="1" id="KW-0812">Transmembrane</keyword>
<dbReference type="AlphaFoldDB" id="A0A939QBB2"/>
<reference evidence="2" key="1">
    <citation type="submission" date="2021-03" db="EMBL/GenBank/DDBJ databases">
        <title>Leucobacter chromiisoli sp. nov., isolated from chromium-containing soil of chemical plant.</title>
        <authorList>
            <person name="Xu Z."/>
        </authorList>
    </citation>
    <scope>NUCLEOTIDE SEQUENCE</scope>
    <source>
        <strain evidence="2">K 70/01</strain>
    </source>
</reference>
<keyword evidence="1" id="KW-1133">Transmembrane helix</keyword>
<keyword evidence="1" id="KW-0472">Membrane</keyword>
<feature type="transmembrane region" description="Helical" evidence="1">
    <location>
        <begin position="43"/>
        <end position="76"/>
    </location>
</feature>
<gene>
    <name evidence="2" type="ORF">J4H85_01140</name>
</gene>
<dbReference type="RefSeq" id="WP_208236085.1">
    <property type="nucleotide sequence ID" value="NZ_BAAAQU010000001.1"/>
</dbReference>
<dbReference type="InterPro" id="IPR009937">
    <property type="entry name" value="Phage_holin_3_6"/>
</dbReference>
<dbReference type="EMBL" id="JAGFBF010000001">
    <property type="protein sequence ID" value="MBO2988606.1"/>
    <property type="molecule type" value="Genomic_DNA"/>
</dbReference>
<evidence type="ECO:0000313" key="3">
    <source>
        <dbReference type="Proteomes" id="UP000668403"/>
    </source>
</evidence>
<name>A0A939QBB2_9MICO</name>
<evidence type="ECO:0000313" key="2">
    <source>
        <dbReference type="EMBL" id="MBO2988606.1"/>
    </source>
</evidence>
<evidence type="ECO:0000256" key="1">
    <source>
        <dbReference type="SAM" id="Phobius"/>
    </source>
</evidence>
<dbReference type="Pfam" id="PF07332">
    <property type="entry name" value="Phage_holin_3_6"/>
    <property type="match status" value="1"/>
</dbReference>
<organism evidence="2 3">
    <name type="scientific">Leucobacter tardus</name>
    <dbReference type="NCBI Taxonomy" id="501483"/>
    <lineage>
        <taxon>Bacteria</taxon>
        <taxon>Bacillati</taxon>
        <taxon>Actinomycetota</taxon>
        <taxon>Actinomycetes</taxon>
        <taxon>Micrococcales</taxon>
        <taxon>Microbacteriaceae</taxon>
        <taxon>Leucobacter</taxon>
    </lineage>
</organism>
<accession>A0A939QBB2</accession>
<feature type="transmembrane region" description="Helical" evidence="1">
    <location>
        <begin position="82"/>
        <end position="103"/>
    </location>
</feature>
<proteinExistence type="predicted"/>
<protein>
    <submittedName>
        <fullName evidence="2">Phage holin family protein</fullName>
    </submittedName>
</protein>
<sequence>MSRRSDQPGTFELLAKLPHQIIQLVKLEIANAKREVTAKAKRLGIGAVAVVVALFFVFFALEALVVAAIAGVAVVWPVWLSALVVAVGLLVLAGLAIFAGIMLMKKNVPVPSETLHRFEDDAKAMSEVRINAEDTPAAAGGSELPRVGEKGNWR</sequence>
<comment type="caution">
    <text evidence="2">The sequence shown here is derived from an EMBL/GenBank/DDBJ whole genome shotgun (WGS) entry which is preliminary data.</text>
</comment>
<keyword evidence="3" id="KW-1185">Reference proteome</keyword>
<dbReference type="Proteomes" id="UP000668403">
    <property type="component" value="Unassembled WGS sequence"/>
</dbReference>